<dbReference type="Gene3D" id="3.10.450.50">
    <property type="match status" value="1"/>
</dbReference>
<evidence type="ECO:0000313" key="3">
    <source>
        <dbReference type="Proteomes" id="UP000034392"/>
    </source>
</evidence>
<dbReference type="Pfam" id="PF12680">
    <property type="entry name" value="SnoaL_2"/>
    <property type="match status" value="1"/>
</dbReference>
<dbReference type="EMBL" id="CP011452">
    <property type="protein sequence ID" value="AKH44050.1"/>
    <property type="molecule type" value="Genomic_DNA"/>
</dbReference>
<dbReference type="SUPFAM" id="SSF54427">
    <property type="entry name" value="NTF2-like"/>
    <property type="match status" value="1"/>
</dbReference>
<evidence type="ECO:0000313" key="2">
    <source>
        <dbReference type="EMBL" id="AKH44050.1"/>
    </source>
</evidence>
<proteinExistence type="predicted"/>
<dbReference type="PANTHER" id="PTHR41252:SF1">
    <property type="entry name" value="BLR2505 PROTEIN"/>
    <property type="match status" value="1"/>
</dbReference>
<gene>
    <name evidence="2" type="ORF">WYH_03030</name>
</gene>
<evidence type="ECO:0000259" key="1">
    <source>
        <dbReference type="Pfam" id="PF12680"/>
    </source>
</evidence>
<protein>
    <submittedName>
        <fullName evidence="2">SnoaL-like domain protein</fullName>
    </submittedName>
</protein>
<dbReference type="InterPro" id="IPR037401">
    <property type="entry name" value="SnoaL-like"/>
</dbReference>
<dbReference type="STRING" id="1267766.WYH_03030"/>
<dbReference type="KEGG" id="aay:WYH_03030"/>
<dbReference type="AlphaFoldDB" id="A0A0F7KYZ7"/>
<feature type="domain" description="SnoaL-like" evidence="1">
    <location>
        <begin position="15"/>
        <end position="119"/>
    </location>
</feature>
<accession>A0A0F7KYZ7</accession>
<keyword evidence="3" id="KW-1185">Reference proteome</keyword>
<dbReference type="PATRIC" id="fig|1267766.3.peg.3066"/>
<dbReference type="RefSeq" id="WP_169780803.1">
    <property type="nucleotide sequence ID" value="NZ_CP011452.2"/>
</dbReference>
<dbReference type="InterPro" id="IPR032710">
    <property type="entry name" value="NTF2-like_dom_sf"/>
</dbReference>
<dbReference type="Proteomes" id="UP000034392">
    <property type="component" value="Chromosome"/>
</dbReference>
<organism evidence="2 3">
    <name type="scientific">Croceibacterium atlanticum</name>
    <dbReference type="NCBI Taxonomy" id="1267766"/>
    <lineage>
        <taxon>Bacteria</taxon>
        <taxon>Pseudomonadati</taxon>
        <taxon>Pseudomonadota</taxon>
        <taxon>Alphaproteobacteria</taxon>
        <taxon>Sphingomonadales</taxon>
        <taxon>Erythrobacteraceae</taxon>
        <taxon>Croceibacterium</taxon>
    </lineage>
</organism>
<dbReference type="PANTHER" id="PTHR41252">
    <property type="entry name" value="BLR2505 PROTEIN"/>
    <property type="match status" value="1"/>
</dbReference>
<name>A0A0F7KYZ7_9SPHN</name>
<sequence>MTDRTEANRAALTGAFAALEHGDPSQFLPLFAQDITWRVMGTSAWSKQASGLANVERELIGPLFAKFTGPYRNIPELVLADGDHVVVLARGDAQTRDGRTYANQYCFVFRMAEGQIVEVREFMDTKLADAVLGAG</sequence>
<reference evidence="2" key="1">
    <citation type="submission" date="2015-05" db="EMBL/GenBank/DDBJ databases">
        <title>The complete genome of Altererythrobacter atlanticus strain 26DY36.</title>
        <authorList>
            <person name="Wu Y.-H."/>
            <person name="Cheng H."/>
            <person name="Wu X.-W."/>
        </authorList>
    </citation>
    <scope>NUCLEOTIDE SEQUENCE [LARGE SCALE GENOMIC DNA]</scope>
    <source>
        <strain evidence="2">26DY36</strain>
    </source>
</reference>